<accession>A0A0D3JWB5</accession>
<dbReference type="GeneID" id="17273346"/>
<proteinExistence type="predicted"/>
<dbReference type="PaxDb" id="2903-EOD27800"/>
<keyword evidence="1" id="KW-0812">Transmembrane</keyword>
<evidence type="ECO:0000313" key="2">
    <source>
        <dbReference type="EnsemblProtists" id="EOD27800"/>
    </source>
</evidence>
<keyword evidence="3" id="KW-1185">Reference proteome</keyword>
<keyword evidence="1" id="KW-1133">Transmembrane helix</keyword>
<reference evidence="2" key="2">
    <citation type="submission" date="2024-10" db="UniProtKB">
        <authorList>
            <consortium name="EnsemblProtists"/>
        </authorList>
    </citation>
    <scope>IDENTIFICATION</scope>
</reference>
<dbReference type="HOGENOM" id="CLU_510415_0_0_1"/>
<dbReference type="RefSeq" id="XP_005780229.1">
    <property type="nucleotide sequence ID" value="XM_005780172.1"/>
</dbReference>
<evidence type="ECO:0000256" key="1">
    <source>
        <dbReference type="SAM" id="Phobius"/>
    </source>
</evidence>
<protein>
    <recommendedName>
        <fullName evidence="4">Lipid-binding serum glycoprotein C-terminal domain-containing protein</fullName>
    </recommendedName>
</protein>
<dbReference type="KEGG" id="ehx:EMIHUDRAFT_434899"/>
<organism evidence="2 3">
    <name type="scientific">Emiliania huxleyi (strain CCMP1516)</name>
    <dbReference type="NCBI Taxonomy" id="280463"/>
    <lineage>
        <taxon>Eukaryota</taxon>
        <taxon>Haptista</taxon>
        <taxon>Haptophyta</taxon>
        <taxon>Prymnesiophyceae</taxon>
        <taxon>Isochrysidales</taxon>
        <taxon>Noelaerhabdaceae</taxon>
        <taxon>Emiliania</taxon>
    </lineage>
</organism>
<dbReference type="EnsemblProtists" id="EOD27800">
    <property type="protein sequence ID" value="EOD27800"/>
    <property type="gene ID" value="EMIHUDRAFT_434899"/>
</dbReference>
<feature type="transmembrane region" description="Helical" evidence="1">
    <location>
        <begin position="28"/>
        <end position="47"/>
    </location>
</feature>
<dbReference type="AlphaFoldDB" id="A0A0D3JWB5"/>
<keyword evidence="1" id="KW-0472">Membrane</keyword>
<sequence>METRHAALGALGASPLLVVPRRSWRQRLLWPLLLSVGVVALAASGWGGQQAAALSIEVVGRPIAQKIVDHAEVEIHEVRLAPASWEGLQARAGMLAVDCSIDMSVDVIYTAVRSTLGSADLHIEHDGRHVGVLSTLPLNLGGGGSVRLAMAGTLVVEDEEAFRHLVQAVTYGDRFSLQVAAMTSVVLRGKENGCLLSKGTCATVGTWKIPNVRFAKTVNLLGARGFPVTLQEFRVRDMPGEGGAPPIPGAPIFIELQAQISNPSSFSLSSLDVIDLDIHTDRNEQTGVDGVRFVAVRTPPGFYVARGTSPWWPISGKLEVPPRELDMYSVSSLFARLLKHDASDSRLGLSVEMRGDSRRFYDAAVRGLAIGAALPPLQLQKPAHGSSMPYPFVQAAHIDLDIPKAIFTLTQPFGDHVMKNYIWLDLHNPLDVSVAVVGVVADITTVDGVHVATVSLRSFEKEGLDPIVVAPASASQTGYYPLSLDGSIPSTIGLLTELLNGPVHVTIHTKVFAHVAGISPIIEYEQTNVTVRLH</sequence>
<reference evidence="3" key="1">
    <citation type="journal article" date="2013" name="Nature">
        <title>Pan genome of the phytoplankton Emiliania underpins its global distribution.</title>
        <authorList>
            <person name="Read B.A."/>
            <person name="Kegel J."/>
            <person name="Klute M.J."/>
            <person name="Kuo A."/>
            <person name="Lefebvre S.C."/>
            <person name="Maumus F."/>
            <person name="Mayer C."/>
            <person name="Miller J."/>
            <person name="Monier A."/>
            <person name="Salamov A."/>
            <person name="Young J."/>
            <person name="Aguilar M."/>
            <person name="Claverie J.M."/>
            <person name="Frickenhaus S."/>
            <person name="Gonzalez K."/>
            <person name="Herman E.K."/>
            <person name="Lin Y.C."/>
            <person name="Napier J."/>
            <person name="Ogata H."/>
            <person name="Sarno A.F."/>
            <person name="Shmutz J."/>
            <person name="Schroeder D."/>
            <person name="de Vargas C."/>
            <person name="Verret F."/>
            <person name="von Dassow P."/>
            <person name="Valentin K."/>
            <person name="Van de Peer Y."/>
            <person name="Wheeler G."/>
            <person name="Dacks J.B."/>
            <person name="Delwiche C.F."/>
            <person name="Dyhrman S.T."/>
            <person name="Glockner G."/>
            <person name="John U."/>
            <person name="Richards T."/>
            <person name="Worden A.Z."/>
            <person name="Zhang X."/>
            <person name="Grigoriev I.V."/>
            <person name="Allen A.E."/>
            <person name="Bidle K."/>
            <person name="Borodovsky M."/>
            <person name="Bowler C."/>
            <person name="Brownlee C."/>
            <person name="Cock J.M."/>
            <person name="Elias M."/>
            <person name="Gladyshev V.N."/>
            <person name="Groth M."/>
            <person name="Guda C."/>
            <person name="Hadaegh A."/>
            <person name="Iglesias-Rodriguez M.D."/>
            <person name="Jenkins J."/>
            <person name="Jones B.M."/>
            <person name="Lawson T."/>
            <person name="Leese F."/>
            <person name="Lindquist E."/>
            <person name="Lobanov A."/>
            <person name="Lomsadze A."/>
            <person name="Malik S.B."/>
            <person name="Marsh M.E."/>
            <person name="Mackinder L."/>
            <person name="Mock T."/>
            <person name="Mueller-Roeber B."/>
            <person name="Pagarete A."/>
            <person name="Parker M."/>
            <person name="Probert I."/>
            <person name="Quesneville H."/>
            <person name="Raines C."/>
            <person name="Rensing S.A."/>
            <person name="Riano-Pachon D.M."/>
            <person name="Richier S."/>
            <person name="Rokitta S."/>
            <person name="Shiraiwa Y."/>
            <person name="Soanes D.M."/>
            <person name="van der Giezen M."/>
            <person name="Wahlund T.M."/>
            <person name="Williams B."/>
            <person name="Wilson W."/>
            <person name="Wolfe G."/>
            <person name="Wurch L.L."/>
        </authorList>
    </citation>
    <scope>NUCLEOTIDE SEQUENCE</scope>
</reference>
<name>A0A0D3JWB5_EMIH1</name>
<evidence type="ECO:0000313" key="3">
    <source>
        <dbReference type="Proteomes" id="UP000013827"/>
    </source>
</evidence>
<dbReference type="Proteomes" id="UP000013827">
    <property type="component" value="Unassembled WGS sequence"/>
</dbReference>
<evidence type="ECO:0008006" key="4">
    <source>
        <dbReference type="Google" id="ProtNLM"/>
    </source>
</evidence>